<dbReference type="EMBL" id="CP095049">
    <property type="protein sequence ID" value="UOQ53529.1"/>
    <property type="molecule type" value="Genomic_DNA"/>
</dbReference>
<keyword evidence="2" id="KW-1185">Reference proteome</keyword>
<dbReference type="Proteomes" id="UP000831785">
    <property type="component" value="Chromosome"/>
</dbReference>
<dbReference type="RefSeq" id="WP_244718907.1">
    <property type="nucleotide sequence ID" value="NZ_CP095049.1"/>
</dbReference>
<evidence type="ECO:0000313" key="2">
    <source>
        <dbReference type="Proteomes" id="UP000831785"/>
    </source>
</evidence>
<name>A0ABY4FA31_9BACT</name>
<reference evidence="1 2" key="1">
    <citation type="submission" date="2022-04" db="EMBL/GenBank/DDBJ databases">
        <title>Hymenobacter sp. isolated from the air.</title>
        <authorList>
            <person name="Won M."/>
            <person name="Lee C.-M."/>
            <person name="Woen H.-Y."/>
            <person name="Kwon S.-W."/>
        </authorList>
    </citation>
    <scope>NUCLEOTIDE SEQUENCE [LARGE SCALE GENOMIC DNA]</scope>
    <source>
        <strain evidence="2">5116 S-27</strain>
    </source>
</reference>
<sequence>MEFVFIKVSDVFNMSFDQVFIAGQLKGQIGFVTPGKWKLFVNGSATADLEAIGERRGSNTSLTDRVVAFKGQLDKTLFDLHKDEVLLIQQ</sequence>
<accession>A0ABY4FA31</accession>
<evidence type="ECO:0000313" key="1">
    <source>
        <dbReference type="EMBL" id="UOQ53529.1"/>
    </source>
</evidence>
<gene>
    <name evidence="1" type="ORF">MUN80_01935</name>
</gene>
<organism evidence="1 2">
    <name type="scientific">Hymenobacter cellulosivorans</name>
    <dbReference type="NCBI Taxonomy" id="2932249"/>
    <lineage>
        <taxon>Bacteria</taxon>
        <taxon>Pseudomonadati</taxon>
        <taxon>Bacteroidota</taxon>
        <taxon>Cytophagia</taxon>
        <taxon>Cytophagales</taxon>
        <taxon>Hymenobacteraceae</taxon>
        <taxon>Hymenobacter</taxon>
    </lineage>
</organism>
<proteinExistence type="predicted"/>
<protein>
    <submittedName>
        <fullName evidence="1">Uncharacterized protein</fullName>
    </submittedName>
</protein>